<feature type="chain" id="PRO_5039607068" description="Lipoprotein" evidence="1">
    <location>
        <begin position="24"/>
        <end position="331"/>
    </location>
</feature>
<evidence type="ECO:0000256" key="1">
    <source>
        <dbReference type="SAM" id="SignalP"/>
    </source>
</evidence>
<dbReference type="SUPFAM" id="SSF63825">
    <property type="entry name" value="YWTD domain"/>
    <property type="match status" value="1"/>
</dbReference>
<reference evidence="2" key="1">
    <citation type="submission" date="2021-04" db="EMBL/GenBank/DDBJ databases">
        <title>Saccharothrix algeriensis WGS.</title>
        <authorList>
            <person name="Stuskova K."/>
            <person name="Hakalova E."/>
            <person name="Tebbal A.B."/>
            <person name="Eichmeier A."/>
        </authorList>
    </citation>
    <scope>NUCLEOTIDE SEQUENCE</scope>
    <source>
        <strain evidence="2">NRRL B-24137</strain>
    </source>
</reference>
<dbReference type="EMBL" id="CP072788">
    <property type="protein sequence ID" value="QTR03534.1"/>
    <property type="molecule type" value="Genomic_DNA"/>
</dbReference>
<dbReference type="InterPro" id="IPR015943">
    <property type="entry name" value="WD40/YVTN_repeat-like_dom_sf"/>
</dbReference>
<proteinExistence type="predicted"/>
<dbReference type="AlphaFoldDB" id="A0A8T8I0N8"/>
<dbReference type="Proteomes" id="UP000671828">
    <property type="component" value="Chromosome"/>
</dbReference>
<evidence type="ECO:0000313" key="3">
    <source>
        <dbReference type="Proteomes" id="UP000671828"/>
    </source>
</evidence>
<keyword evidence="1" id="KW-0732">Signal</keyword>
<dbReference type="Gene3D" id="2.130.10.10">
    <property type="entry name" value="YVTN repeat-like/Quinoprotein amine dehydrogenase"/>
    <property type="match status" value="1"/>
</dbReference>
<dbReference type="PROSITE" id="PS51257">
    <property type="entry name" value="PROKAR_LIPOPROTEIN"/>
    <property type="match status" value="1"/>
</dbReference>
<sequence>MRRQAAVVLTGTALLSGLLSGCAGEGNSGDPLQVAATLEPAGPAVSPEQPGSPAGTVVPLGRATAVAVVGDRVAVAVAEPPSVLLYPLDAVAATAPRVVPLPGVAERLTAVGDAVEAPGPGSGGVVTVRPDGSTTRREVDGGPVDVAVVAGRTVVARRDAKLVGVDDRVVTGVSSPDRVVAAGADAVVLDRPRSAVFDVVLDGEGGPSLGAGLRAGDGATSAVGDRFGRVLVVDTRGGELMAFSVRPLIMRQRFPVPGAPYGMAYDGTRDLVWITLTAVNEVVAFDVAGGEPVERFRFPTVRQPDSVAVDPGSGRVFVASGDGQGMQVIGI</sequence>
<protein>
    <recommendedName>
        <fullName evidence="4">Lipoprotein</fullName>
    </recommendedName>
</protein>
<evidence type="ECO:0000313" key="2">
    <source>
        <dbReference type="EMBL" id="QTR03534.1"/>
    </source>
</evidence>
<evidence type="ECO:0008006" key="4">
    <source>
        <dbReference type="Google" id="ProtNLM"/>
    </source>
</evidence>
<gene>
    <name evidence="2" type="ORF">J7S33_00175</name>
</gene>
<feature type="signal peptide" evidence="1">
    <location>
        <begin position="1"/>
        <end position="23"/>
    </location>
</feature>
<organism evidence="2 3">
    <name type="scientific">Saccharothrix algeriensis</name>
    <dbReference type="NCBI Taxonomy" id="173560"/>
    <lineage>
        <taxon>Bacteria</taxon>
        <taxon>Bacillati</taxon>
        <taxon>Actinomycetota</taxon>
        <taxon>Actinomycetes</taxon>
        <taxon>Pseudonocardiales</taxon>
        <taxon>Pseudonocardiaceae</taxon>
        <taxon>Saccharothrix</taxon>
    </lineage>
</organism>
<accession>A0A8T8I0N8</accession>
<name>A0A8T8I0N8_9PSEU</name>